<dbReference type="EMBL" id="NQVE01000067">
    <property type="protein sequence ID" value="RAL50195.1"/>
    <property type="molecule type" value="Genomic_DNA"/>
</dbReference>
<dbReference type="AlphaFoldDB" id="A0A328DWT7"/>
<gene>
    <name evidence="2" type="ORF">DM860_007869</name>
</gene>
<sequence>MDSDQEYPIKRGNLSLSKPNQPSSRPSGRSRWASRLPRVRILASSAVRATATPGLRNRIAICDFQVLGQRFTKEGTTMNPPLLNLSQNQLQPSFRRVLSYCLIRNAAHTEVAMSRVCRCWKVKK</sequence>
<feature type="region of interest" description="Disordered" evidence="1">
    <location>
        <begin position="1"/>
        <end position="32"/>
    </location>
</feature>
<proteinExistence type="predicted"/>
<evidence type="ECO:0000256" key="1">
    <source>
        <dbReference type="SAM" id="MobiDB-lite"/>
    </source>
</evidence>
<accession>A0A328DWT7</accession>
<feature type="compositionally biased region" description="Polar residues" evidence="1">
    <location>
        <begin position="14"/>
        <end position="27"/>
    </location>
</feature>
<comment type="caution">
    <text evidence="2">The sequence shown here is derived from an EMBL/GenBank/DDBJ whole genome shotgun (WGS) entry which is preliminary data.</text>
</comment>
<protein>
    <submittedName>
        <fullName evidence="2">Uncharacterized protein</fullName>
    </submittedName>
</protein>
<evidence type="ECO:0000313" key="3">
    <source>
        <dbReference type="Proteomes" id="UP000249390"/>
    </source>
</evidence>
<evidence type="ECO:0000313" key="2">
    <source>
        <dbReference type="EMBL" id="RAL50195.1"/>
    </source>
</evidence>
<dbReference type="Proteomes" id="UP000249390">
    <property type="component" value="Unassembled WGS sequence"/>
</dbReference>
<keyword evidence="3" id="KW-1185">Reference proteome</keyword>
<organism evidence="2 3">
    <name type="scientific">Cuscuta australis</name>
    <dbReference type="NCBI Taxonomy" id="267555"/>
    <lineage>
        <taxon>Eukaryota</taxon>
        <taxon>Viridiplantae</taxon>
        <taxon>Streptophyta</taxon>
        <taxon>Embryophyta</taxon>
        <taxon>Tracheophyta</taxon>
        <taxon>Spermatophyta</taxon>
        <taxon>Magnoliopsida</taxon>
        <taxon>eudicotyledons</taxon>
        <taxon>Gunneridae</taxon>
        <taxon>Pentapetalae</taxon>
        <taxon>asterids</taxon>
        <taxon>lamiids</taxon>
        <taxon>Solanales</taxon>
        <taxon>Convolvulaceae</taxon>
        <taxon>Cuscuteae</taxon>
        <taxon>Cuscuta</taxon>
        <taxon>Cuscuta subgen. Grammica</taxon>
        <taxon>Cuscuta sect. Cleistogrammica</taxon>
    </lineage>
</organism>
<reference evidence="2 3" key="1">
    <citation type="submission" date="2018-06" db="EMBL/GenBank/DDBJ databases">
        <title>The Genome of Cuscuta australis (Dodder) Provides Insight into the Evolution of Plant Parasitism.</title>
        <authorList>
            <person name="Liu H."/>
        </authorList>
    </citation>
    <scope>NUCLEOTIDE SEQUENCE [LARGE SCALE GENOMIC DNA]</scope>
    <source>
        <strain evidence="3">cv. Yunnan</strain>
        <tissue evidence="2">Vines</tissue>
    </source>
</reference>
<name>A0A328DWT7_9ASTE</name>